<dbReference type="NCBIfam" id="TIGR01662">
    <property type="entry name" value="HAD-SF-IIIA"/>
    <property type="match status" value="1"/>
</dbReference>
<dbReference type="RefSeq" id="WP_096259688.1">
    <property type="nucleotide sequence ID" value="NZ_BDME01000002.1"/>
</dbReference>
<dbReference type="Gene3D" id="3.40.50.1000">
    <property type="entry name" value="HAD superfamily/HAD-like"/>
    <property type="match status" value="1"/>
</dbReference>
<evidence type="ECO:0000256" key="1">
    <source>
        <dbReference type="ARBA" id="ARBA00001946"/>
    </source>
</evidence>
<feature type="binding site" evidence="7">
    <location>
        <position position="10"/>
    </location>
    <ligand>
        <name>substrate</name>
    </ligand>
</feature>
<proteinExistence type="inferred from homology"/>
<name>A0A292YDN1_9BACT</name>
<dbReference type="PANTHER" id="PTHR21485:SF3">
    <property type="entry name" value="N-ACYLNEURAMINATE CYTIDYLYLTRANSFERASE"/>
    <property type="match status" value="1"/>
</dbReference>
<evidence type="ECO:0000256" key="6">
    <source>
        <dbReference type="ARBA" id="ARBA00022842"/>
    </source>
</evidence>
<dbReference type="Pfam" id="PF08282">
    <property type="entry name" value="Hydrolase_3"/>
    <property type="match status" value="1"/>
</dbReference>
<dbReference type="InterPro" id="IPR010023">
    <property type="entry name" value="KdsC_fam"/>
</dbReference>
<evidence type="ECO:0000256" key="4">
    <source>
        <dbReference type="ARBA" id="ARBA00022723"/>
    </source>
</evidence>
<evidence type="ECO:0000313" key="8">
    <source>
        <dbReference type="EMBL" id="GAX88037.1"/>
    </source>
</evidence>
<evidence type="ECO:0000313" key="9">
    <source>
        <dbReference type="Proteomes" id="UP000217944"/>
    </source>
</evidence>
<keyword evidence="5 8" id="KW-0378">Hydrolase</keyword>
<dbReference type="EMBL" id="BDME01000002">
    <property type="protein sequence ID" value="GAX88037.1"/>
    <property type="molecule type" value="Genomic_DNA"/>
</dbReference>
<dbReference type="InterPro" id="IPR023214">
    <property type="entry name" value="HAD_sf"/>
</dbReference>
<reference evidence="8 9" key="1">
    <citation type="journal article" date="2017" name="Syst. Appl. Microbiol.">
        <title>Lebetimonas natsushimae sp. nov., a novel strictly anaerobic, moderately thermophilic chemoautotroph isolated from a deep-sea hydrothermal vent polychaete nest in the Mid-Okinawa Trough.</title>
        <authorList>
            <person name="Nagata R."/>
            <person name="Takaki Y."/>
            <person name="Tame A."/>
            <person name="Nunoura T."/>
            <person name="Muto H."/>
            <person name="Mino S."/>
            <person name="Sawayama S."/>
            <person name="Takai K."/>
            <person name="Nakagawa S."/>
        </authorList>
    </citation>
    <scope>NUCLEOTIDE SEQUENCE [LARGE SCALE GENOMIC DNA]</scope>
    <source>
        <strain evidence="8 9">HS1857</strain>
    </source>
</reference>
<dbReference type="PANTHER" id="PTHR21485">
    <property type="entry name" value="HAD SUPERFAMILY MEMBERS CMAS AND KDSC"/>
    <property type="match status" value="1"/>
</dbReference>
<comment type="cofactor">
    <cofactor evidence="1 7">
        <name>Mg(2+)</name>
        <dbReference type="ChEBI" id="CHEBI:18420"/>
    </cofactor>
</comment>
<keyword evidence="4 7" id="KW-0479">Metal-binding</keyword>
<organism evidence="8 9">
    <name type="scientific">Lebetimonas natsushimae</name>
    <dbReference type="NCBI Taxonomy" id="1936991"/>
    <lineage>
        <taxon>Bacteria</taxon>
        <taxon>Pseudomonadati</taxon>
        <taxon>Campylobacterota</taxon>
        <taxon>Epsilonproteobacteria</taxon>
        <taxon>Nautiliales</taxon>
        <taxon>Nautiliaceae</taxon>
        <taxon>Lebetimonas</taxon>
    </lineage>
</organism>
<evidence type="ECO:0000256" key="7">
    <source>
        <dbReference type="PIRSR" id="PIRSR006118-2"/>
    </source>
</evidence>
<dbReference type="NCBIfam" id="TIGR01670">
    <property type="entry name" value="KdsC-phosphatas"/>
    <property type="match status" value="1"/>
</dbReference>
<evidence type="ECO:0000256" key="2">
    <source>
        <dbReference type="ARBA" id="ARBA00005893"/>
    </source>
</evidence>
<gene>
    <name evidence="8" type="ORF">LNAT_P1335</name>
</gene>
<dbReference type="InterPro" id="IPR036412">
    <property type="entry name" value="HAD-like_sf"/>
</dbReference>
<dbReference type="SFLD" id="SFLDG01136">
    <property type="entry name" value="C1.6:_Phosphoserine_Phosphatas"/>
    <property type="match status" value="1"/>
</dbReference>
<dbReference type="OrthoDB" id="9805604at2"/>
<sequence>MIELIVLDVDGTLTDGKIYYSNSGDEIKAFNIKDGLMIKSWNTLGKKSAIITGRVSKIVERRAKELDITFIRQGIRDKAGELRKIVDELNISFDNVAIIGDDMNDFSMLKLVKKTFAPYDASAFIYDFVNYPLNKKGGEGAVAEMIEILLKEENLYNKFLELWQK</sequence>
<dbReference type="Proteomes" id="UP000217944">
    <property type="component" value="Unassembled WGS sequence"/>
</dbReference>
<comment type="similarity">
    <text evidence="2">Belongs to the KdsC family.</text>
</comment>
<dbReference type="InterPro" id="IPR050793">
    <property type="entry name" value="CMP-NeuNAc_synthase"/>
</dbReference>
<evidence type="ECO:0000256" key="5">
    <source>
        <dbReference type="ARBA" id="ARBA00022801"/>
    </source>
</evidence>
<keyword evidence="6 7" id="KW-0460">Magnesium</keyword>
<comment type="subunit">
    <text evidence="3">Homotetramer.</text>
</comment>
<dbReference type="EC" id="3.1.3.45" evidence="8"/>
<dbReference type="InterPro" id="IPR006549">
    <property type="entry name" value="HAD-SF_hydro_IIIA"/>
</dbReference>
<keyword evidence="9" id="KW-1185">Reference proteome</keyword>
<evidence type="ECO:0000256" key="3">
    <source>
        <dbReference type="ARBA" id="ARBA00011881"/>
    </source>
</evidence>
<dbReference type="SUPFAM" id="SSF56784">
    <property type="entry name" value="HAD-like"/>
    <property type="match status" value="1"/>
</dbReference>
<feature type="binding site" evidence="7">
    <location>
        <position position="8"/>
    </location>
    <ligand>
        <name>Mg(2+)</name>
        <dbReference type="ChEBI" id="CHEBI:18420"/>
    </ligand>
</feature>
<dbReference type="SFLD" id="SFLDG01138">
    <property type="entry name" value="C1.6.2:_Deoxy-d-mannose-octulo"/>
    <property type="match status" value="1"/>
</dbReference>
<dbReference type="GO" id="GO:0008781">
    <property type="term" value="F:N-acylneuraminate cytidylyltransferase activity"/>
    <property type="evidence" value="ECO:0007669"/>
    <property type="project" value="TreeGrafter"/>
</dbReference>
<dbReference type="PIRSF" id="PIRSF006118">
    <property type="entry name" value="KDO8-P_Ptase"/>
    <property type="match status" value="1"/>
</dbReference>
<dbReference type="GO" id="GO:0019143">
    <property type="term" value="F:3-deoxy-manno-octulosonate-8-phosphatase activity"/>
    <property type="evidence" value="ECO:0007669"/>
    <property type="project" value="UniProtKB-EC"/>
</dbReference>
<protein>
    <submittedName>
        <fullName evidence="8">3-deoxy-D-manno-octulosonate 8-phosphate phosphatase</fullName>
        <ecNumber evidence="8">3.1.3.45</ecNumber>
    </submittedName>
</protein>
<comment type="caution">
    <text evidence="8">The sequence shown here is derived from an EMBL/GenBank/DDBJ whole genome shotgun (WGS) entry which is preliminary data.</text>
</comment>
<dbReference type="SFLD" id="SFLDS00003">
    <property type="entry name" value="Haloacid_Dehalogenase"/>
    <property type="match status" value="1"/>
</dbReference>
<feature type="binding site" evidence="7">
    <location>
        <position position="101"/>
    </location>
    <ligand>
        <name>Mg(2+)</name>
        <dbReference type="ChEBI" id="CHEBI:18420"/>
    </ligand>
</feature>
<accession>A0A292YDN1</accession>
<dbReference type="AlphaFoldDB" id="A0A292YDN1"/>
<dbReference type="GO" id="GO:0046872">
    <property type="term" value="F:metal ion binding"/>
    <property type="evidence" value="ECO:0007669"/>
    <property type="project" value="UniProtKB-KW"/>
</dbReference>